<comment type="caution">
    <text evidence="1">The sequence shown here is derived from an EMBL/GenBank/DDBJ whole genome shotgun (WGS) entry which is preliminary data.</text>
</comment>
<evidence type="ECO:0000313" key="2">
    <source>
        <dbReference type="Proteomes" id="UP000789405"/>
    </source>
</evidence>
<feature type="non-terminal residue" evidence="1">
    <location>
        <position position="214"/>
    </location>
</feature>
<sequence length="214" mass="23786">IVLLTFANLGSSQTPLSEQFENSLLSPQCLNNLLSLFTNPNVLIAIKNYSNDPRGNFQNLVPPLINFATIICSLPKCNDTFIQKSIQSVSDGCSNSSNQKSEIIPILFPGLVFYSPLHDSICFKDNKAEFCWIDSAAIIYGNSFSTSDYSDTFYKPFCTLCNKAIVNTFFNLISTSENAQKLISNKRMDITLIKKLIAVIYSNSFVGVCYLLPL</sequence>
<dbReference type="OrthoDB" id="2416075at2759"/>
<keyword evidence="2" id="KW-1185">Reference proteome</keyword>
<dbReference type="EMBL" id="CAJVPY010034980">
    <property type="protein sequence ID" value="CAG8800565.1"/>
    <property type="molecule type" value="Genomic_DNA"/>
</dbReference>
<feature type="non-terminal residue" evidence="1">
    <location>
        <position position="1"/>
    </location>
</feature>
<dbReference type="AlphaFoldDB" id="A0A9N9JX64"/>
<organism evidence="1 2">
    <name type="scientific">Dentiscutata erythropus</name>
    <dbReference type="NCBI Taxonomy" id="1348616"/>
    <lineage>
        <taxon>Eukaryota</taxon>
        <taxon>Fungi</taxon>
        <taxon>Fungi incertae sedis</taxon>
        <taxon>Mucoromycota</taxon>
        <taxon>Glomeromycotina</taxon>
        <taxon>Glomeromycetes</taxon>
        <taxon>Diversisporales</taxon>
        <taxon>Gigasporaceae</taxon>
        <taxon>Dentiscutata</taxon>
    </lineage>
</organism>
<gene>
    <name evidence="1" type="ORF">DERYTH_LOCUS23286</name>
</gene>
<proteinExistence type="predicted"/>
<protein>
    <submittedName>
        <fullName evidence="1">207_t:CDS:1</fullName>
    </submittedName>
</protein>
<name>A0A9N9JX64_9GLOM</name>
<dbReference type="Proteomes" id="UP000789405">
    <property type="component" value="Unassembled WGS sequence"/>
</dbReference>
<reference evidence="1" key="1">
    <citation type="submission" date="2021-06" db="EMBL/GenBank/DDBJ databases">
        <authorList>
            <person name="Kallberg Y."/>
            <person name="Tangrot J."/>
            <person name="Rosling A."/>
        </authorList>
    </citation>
    <scope>NUCLEOTIDE SEQUENCE</scope>
    <source>
        <strain evidence="1">MA453B</strain>
    </source>
</reference>
<evidence type="ECO:0000313" key="1">
    <source>
        <dbReference type="EMBL" id="CAG8800565.1"/>
    </source>
</evidence>
<accession>A0A9N9JX64</accession>